<feature type="transmembrane region" description="Helical" evidence="2">
    <location>
        <begin position="251"/>
        <end position="276"/>
    </location>
</feature>
<feature type="transmembrane region" description="Helical" evidence="2">
    <location>
        <begin position="316"/>
        <end position="334"/>
    </location>
</feature>
<keyword evidence="4" id="KW-1185">Reference proteome</keyword>
<accession>A0A811L9U1</accession>
<feature type="compositionally biased region" description="Polar residues" evidence="1">
    <location>
        <begin position="32"/>
        <end position="48"/>
    </location>
</feature>
<keyword evidence="2" id="KW-1133">Transmembrane helix</keyword>
<feature type="transmembrane region" description="Helical" evidence="2">
    <location>
        <begin position="446"/>
        <end position="464"/>
    </location>
</feature>
<keyword evidence="2" id="KW-0472">Membrane</keyword>
<feature type="transmembrane region" description="Helical" evidence="2">
    <location>
        <begin position="372"/>
        <end position="396"/>
    </location>
</feature>
<gene>
    <name evidence="3" type="ORF">BOKJ2_LOCUS10818</name>
</gene>
<proteinExistence type="predicted"/>
<evidence type="ECO:0000313" key="4">
    <source>
        <dbReference type="Proteomes" id="UP000614601"/>
    </source>
</evidence>
<dbReference type="EMBL" id="CAJFDH010000005">
    <property type="protein sequence ID" value="CAD5224048.1"/>
    <property type="molecule type" value="Genomic_DNA"/>
</dbReference>
<comment type="caution">
    <text evidence="3">The sequence shown here is derived from an EMBL/GenBank/DDBJ whole genome shotgun (WGS) entry which is preliminary data.</text>
</comment>
<protein>
    <submittedName>
        <fullName evidence="3">Uncharacterized protein</fullName>
    </submittedName>
</protein>
<dbReference type="EMBL" id="CAJFCW020000005">
    <property type="protein sequence ID" value="CAG9119493.1"/>
    <property type="molecule type" value="Genomic_DNA"/>
</dbReference>
<feature type="transmembrane region" description="Helical" evidence="2">
    <location>
        <begin position="187"/>
        <end position="207"/>
    </location>
</feature>
<name>A0A811L9U1_9BILA</name>
<feature type="compositionally biased region" description="Acidic residues" evidence="1">
    <location>
        <begin position="17"/>
        <end position="31"/>
    </location>
</feature>
<keyword evidence="2" id="KW-0812">Transmembrane</keyword>
<dbReference type="Proteomes" id="UP000783686">
    <property type="component" value="Unassembled WGS sequence"/>
</dbReference>
<feature type="compositionally biased region" description="Basic and acidic residues" evidence="1">
    <location>
        <begin position="1"/>
        <end position="11"/>
    </location>
</feature>
<sequence>MMKKVSIDAQERVWLTEAEDDADADTEETEESMSSSDGPTNEQVVNQEQIKKTQRRIMGAFVIYVGRLCGIHPVKAPYYCSTTECKKLRFRDRINVIDLIICIFNIFVCVNHIYIRIFSANSKGLWSSKDKAKWLQTLVTSVAPLMVIIATALNSPGTDRLLYLMSNKKQDIIDSNNHQRIRKWSSIMYILNISFGLVMLVHFGQVLTLDFIHYNFARTNVLDNDFLFLDGEVKDFVTHLLLEIDRRYYNLMAFIVMKVPQVMIMMIAIENGLMFAEAQRVIGRKKLTRDRLTKFFEEFRRVERIQAQTERTYNKTVFVILASKLAEITLRWYILMRYCTSPYTKEADVAKLVIGETKTERWNDEFWELLEFSLLLIGWLMRFVWTIMFILSLIYCNEKSREAQPLILNKLAPDDAKNVKDQLIQKFNDNNWGLTMGKFIHMDRSALLTMVSIVFTVVAVWLQVSHSSVRGAI</sequence>
<dbReference type="OrthoDB" id="5827375at2759"/>
<feature type="transmembrane region" description="Helical" evidence="2">
    <location>
        <begin position="134"/>
        <end position="153"/>
    </location>
</feature>
<evidence type="ECO:0000256" key="2">
    <source>
        <dbReference type="SAM" id="Phobius"/>
    </source>
</evidence>
<dbReference type="Proteomes" id="UP000614601">
    <property type="component" value="Unassembled WGS sequence"/>
</dbReference>
<evidence type="ECO:0000256" key="1">
    <source>
        <dbReference type="SAM" id="MobiDB-lite"/>
    </source>
</evidence>
<organism evidence="3 4">
    <name type="scientific">Bursaphelenchus okinawaensis</name>
    <dbReference type="NCBI Taxonomy" id="465554"/>
    <lineage>
        <taxon>Eukaryota</taxon>
        <taxon>Metazoa</taxon>
        <taxon>Ecdysozoa</taxon>
        <taxon>Nematoda</taxon>
        <taxon>Chromadorea</taxon>
        <taxon>Rhabditida</taxon>
        <taxon>Tylenchina</taxon>
        <taxon>Tylenchomorpha</taxon>
        <taxon>Aphelenchoidea</taxon>
        <taxon>Aphelenchoididae</taxon>
        <taxon>Bursaphelenchus</taxon>
    </lineage>
</organism>
<reference evidence="3" key="1">
    <citation type="submission" date="2020-09" db="EMBL/GenBank/DDBJ databases">
        <authorList>
            <person name="Kikuchi T."/>
        </authorList>
    </citation>
    <scope>NUCLEOTIDE SEQUENCE</scope>
    <source>
        <strain evidence="3">SH1</strain>
    </source>
</reference>
<feature type="region of interest" description="Disordered" evidence="1">
    <location>
        <begin position="1"/>
        <end position="48"/>
    </location>
</feature>
<feature type="transmembrane region" description="Helical" evidence="2">
    <location>
        <begin position="96"/>
        <end position="114"/>
    </location>
</feature>
<dbReference type="AlphaFoldDB" id="A0A811L9U1"/>
<evidence type="ECO:0000313" key="3">
    <source>
        <dbReference type="EMBL" id="CAD5224048.1"/>
    </source>
</evidence>